<organism evidence="4 5">
    <name type="scientific">Psychrobacter nivimaris</name>
    <dbReference type="NCBI Taxonomy" id="281738"/>
    <lineage>
        <taxon>Bacteria</taxon>
        <taxon>Pseudomonadati</taxon>
        <taxon>Pseudomonadota</taxon>
        <taxon>Gammaproteobacteria</taxon>
        <taxon>Moraxellales</taxon>
        <taxon>Moraxellaceae</taxon>
        <taxon>Psychrobacter</taxon>
    </lineage>
</organism>
<reference evidence="4 5" key="1">
    <citation type="submission" date="2019-09" db="EMBL/GenBank/DDBJ databases">
        <title>Draft genome sequence of Psychrobacter nivimaris LAMA 639, in search for biotechnological relevant genes.</title>
        <authorList>
            <person name="Lima A.O.S."/>
            <person name="Staloch B.E.K."/>
            <person name="Freitas R.C."/>
            <person name="Niero H."/>
            <person name="Silva M.A.C."/>
        </authorList>
    </citation>
    <scope>NUCLEOTIDE SEQUENCE [LARGE SCALE GENOMIC DNA]</scope>
    <source>
        <strain evidence="4 5">LAMA 639</strain>
    </source>
</reference>
<comment type="similarity">
    <text evidence="1 3">Belongs to the short-chain dehydrogenases/reductases (SDR) family.</text>
</comment>
<dbReference type="Pfam" id="PF00106">
    <property type="entry name" value="adh_short"/>
    <property type="match status" value="1"/>
</dbReference>
<evidence type="ECO:0000313" key="5">
    <source>
        <dbReference type="Proteomes" id="UP000471465"/>
    </source>
</evidence>
<evidence type="ECO:0000256" key="3">
    <source>
        <dbReference type="RuleBase" id="RU000363"/>
    </source>
</evidence>
<evidence type="ECO:0000256" key="2">
    <source>
        <dbReference type="ARBA" id="ARBA00023002"/>
    </source>
</evidence>
<dbReference type="PRINTS" id="PR00081">
    <property type="entry name" value="GDHRDH"/>
</dbReference>
<dbReference type="PANTHER" id="PTHR24320">
    <property type="entry name" value="RETINOL DEHYDROGENASE"/>
    <property type="match status" value="1"/>
</dbReference>
<dbReference type="GO" id="GO:0016491">
    <property type="term" value="F:oxidoreductase activity"/>
    <property type="evidence" value="ECO:0007669"/>
    <property type="project" value="UniProtKB-KW"/>
</dbReference>
<dbReference type="EMBL" id="VZIZ01000026">
    <property type="protein sequence ID" value="KAF0568052.1"/>
    <property type="molecule type" value="Genomic_DNA"/>
</dbReference>
<protein>
    <submittedName>
        <fullName evidence="4">Putative oxidoreductase</fullName>
    </submittedName>
</protein>
<dbReference type="PRINTS" id="PR00080">
    <property type="entry name" value="SDRFAMILY"/>
</dbReference>
<dbReference type="InterPro" id="IPR020904">
    <property type="entry name" value="Sc_DH/Rdtase_CS"/>
</dbReference>
<evidence type="ECO:0000256" key="1">
    <source>
        <dbReference type="ARBA" id="ARBA00006484"/>
    </source>
</evidence>
<comment type="caution">
    <text evidence="4">The sequence shown here is derived from an EMBL/GenBank/DDBJ whole genome shotgun (WGS) entry which is preliminary data.</text>
</comment>
<sequence>MTLNITKTILITGSTDGIGKLAALKLAEAGHRVYLHGRDADKLASVIAEVQAVATGAAVDNIDGFVADFSDLTDVLKMAADVNEKLPKLDVLMNNAGIYTTASAMTKDGLDVRFVVNYLAPYELTNALLPLLKQSDKARIVNLSSAAQASISYQALAGQTRLDDKDAYAQSKLALTMWSMALADTVVSNDINVIAVNPGSLLNTKMVDEAYGQYWSSADKGANILTELAISDEFADDTGKYFDNDITDGTHGDARGAFGRPHADALNQAAIAELEQHTQTVLQSIFA</sequence>
<dbReference type="PANTHER" id="PTHR24320:SF148">
    <property type="entry name" value="NAD(P)-BINDING ROSSMANN-FOLD SUPERFAMILY PROTEIN"/>
    <property type="match status" value="1"/>
</dbReference>
<dbReference type="AlphaFoldDB" id="A0A6N7BYC9"/>
<dbReference type="InterPro" id="IPR036291">
    <property type="entry name" value="NAD(P)-bd_dom_sf"/>
</dbReference>
<name>A0A6N7BYC9_9GAMM</name>
<dbReference type="SUPFAM" id="SSF51735">
    <property type="entry name" value="NAD(P)-binding Rossmann-fold domains"/>
    <property type="match status" value="1"/>
</dbReference>
<keyword evidence="2" id="KW-0560">Oxidoreductase</keyword>
<dbReference type="PROSITE" id="PS00061">
    <property type="entry name" value="ADH_SHORT"/>
    <property type="match status" value="1"/>
</dbReference>
<gene>
    <name evidence="4" type="ORF">FQV37_1388</name>
</gene>
<dbReference type="Gene3D" id="3.40.50.720">
    <property type="entry name" value="NAD(P)-binding Rossmann-like Domain"/>
    <property type="match status" value="1"/>
</dbReference>
<accession>A0A6N7BYC9</accession>
<evidence type="ECO:0000313" key="4">
    <source>
        <dbReference type="EMBL" id="KAF0568052.1"/>
    </source>
</evidence>
<dbReference type="InterPro" id="IPR002347">
    <property type="entry name" value="SDR_fam"/>
</dbReference>
<proteinExistence type="inferred from homology"/>
<keyword evidence="5" id="KW-1185">Reference proteome</keyword>
<dbReference type="RefSeq" id="WP_160022887.1">
    <property type="nucleotide sequence ID" value="NZ_VZIZ01000026.1"/>
</dbReference>
<dbReference type="Proteomes" id="UP000471465">
    <property type="component" value="Unassembled WGS sequence"/>
</dbReference>